<feature type="compositionally biased region" description="Low complexity" evidence="4">
    <location>
        <begin position="380"/>
        <end position="401"/>
    </location>
</feature>
<feature type="domain" description="Multidrug resistance protein MdtA-like C-terminal permuted SH3" evidence="8">
    <location>
        <begin position="305"/>
        <end position="365"/>
    </location>
</feature>
<dbReference type="PANTHER" id="PTHR30158">
    <property type="entry name" value="ACRA/E-RELATED COMPONENT OF DRUG EFFLUX TRANSPORTER"/>
    <property type="match status" value="1"/>
</dbReference>
<evidence type="ECO:0000256" key="2">
    <source>
        <dbReference type="ARBA" id="ARBA00009477"/>
    </source>
</evidence>
<dbReference type="Pfam" id="PF25917">
    <property type="entry name" value="BSH_RND"/>
    <property type="match status" value="1"/>
</dbReference>
<accession>A0A1Z9YXE3</accession>
<gene>
    <name evidence="9" type="ORF">CAP51_09230</name>
</gene>
<evidence type="ECO:0000259" key="6">
    <source>
        <dbReference type="Pfam" id="PF25917"/>
    </source>
</evidence>
<dbReference type="Pfam" id="PF25876">
    <property type="entry name" value="HH_MFP_RND"/>
    <property type="match status" value="1"/>
</dbReference>
<evidence type="ECO:0000259" key="7">
    <source>
        <dbReference type="Pfam" id="PF25944"/>
    </source>
</evidence>
<dbReference type="AlphaFoldDB" id="A0A1Z9YXE3"/>
<keyword evidence="3" id="KW-0175">Coiled coil</keyword>
<keyword evidence="10" id="KW-1185">Reference proteome</keyword>
<dbReference type="Pfam" id="PF25967">
    <property type="entry name" value="RND-MFP_C"/>
    <property type="match status" value="1"/>
</dbReference>
<evidence type="ECO:0000256" key="3">
    <source>
        <dbReference type="SAM" id="Coils"/>
    </source>
</evidence>
<protein>
    <submittedName>
        <fullName evidence="9">Uncharacterized protein</fullName>
    </submittedName>
</protein>
<dbReference type="PANTHER" id="PTHR30158:SF3">
    <property type="entry name" value="MULTIDRUG EFFLUX PUMP SUBUNIT ACRA-RELATED"/>
    <property type="match status" value="1"/>
</dbReference>
<evidence type="ECO:0000256" key="1">
    <source>
        <dbReference type="ARBA" id="ARBA00004519"/>
    </source>
</evidence>
<dbReference type="InterPro" id="IPR058627">
    <property type="entry name" value="MdtA-like_C"/>
</dbReference>
<sequence length="401" mass="43095">MVTQYSISQKSIIYLFLSLYMITISACSGEQKAAPEKTVAEVGVEVLQPQSIEVQQTLAGRSTAYLSSDVRPQVSGIIKQRLFNEGDYVKAGQPLYKLDDKLFVAAYESAKGDLQKAQAALISAQPKAQHYRNLLKIEAVSKQDVADAESSLKEYQAAVTSAQAALNTAKINLDYTVIRAPISGQIATSTYTPGALVTAEQTTALTTIQQLNPIYVDITLSSSELLSLKKQMDNGQLQAISKIPVDIILEDGSTYNQKGQLQFIGSSVDTGTGDVKLRALVPNANNLLLPGMYVKAKLPMAVNHQAVLVPQSAVTRNHKGDAVVKLVNAQNKVVEQVIETSGTQNNYWIVSKGIQSGDQLIIDGASQVSSGDSVKISAKQNQNTVAANTTTQTTTQNSDKE</sequence>
<comment type="caution">
    <text evidence="9">The sequence shown here is derived from an EMBL/GenBank/DDBJ whole genome shotgun (WGS) entry which is preliminary data.</text>
</comment>
<dbReference type="InterPro" id="IPR006143">
    <property type="entry name" value="RND_pump_MFP"/>
</dbReference>
<feature type="domain" description="Multidrug resistance protein MdtA-like barrel-sandwich hybrid" evidence="6">
    <location>
        <begin position="69"/>
        <end position="209"/>
    </location>
</feature>
<dbReference type="Proteomes" id="UP000196536">
    <property type="component" value="Unassembled WGS sequence"/>
</dbReference>
<dbReference type="InterPro" id="IPR058626">
    <property type="entry name" value="MdtA-like_b-barrel"/>
</dbReference>
<dbReference type="Pfam" id="PF25944">
    <property type="entry name" value="Beta-barrel_RND"/>
    <property type="match status" value="1"/>
</dbReference>
<dbReference type="EMBL" id="NEXX01000003">
    <property type="protein sequence ID" value="OUY06871.1"/>
    <property type="molecule type" value="Genomic_DNA"/>
</dbReference>
<evidence type="ECO:0000259" key="5">
    <source>
        <dbReference type="Pfam" id="PF25876"/>
    </source>
</evidence>
<organism evidence="9 10">
    <name type="scientific">Acinetobacter populi</name>
    <dbReference type="NCBI Taxonomy" id="1582270"/>
    <lineage>
        <taxon>Bacteria</taxon>
        <taxon>Pseudomonadati</taxon>
        <taxon>Pseudomonadota</taxon>
        <taxon>Gammaproteobacteria</taxon>
        <taxon>Moraxellales</taxon>
        <taxon>Moraxellaceae</taxon>
        <taxon>Acinetobacter</taxon>
    </lineage>
</organism>
<feature type="domain" description="Multidrug resistance protein MdtA-like alpha-helical hairpin" evidence="5">
    <location>
        <begin position="107"/>
        <end position="176"/>
    </location>
</feature>
<dbReference type="Gene3D" id="2.40.420.20">
    <property type="match status" value="1"/>
</dbReference>
<dbReference type="OrthoDB" id="9816569at2"/>
<comment type="subcellular location">
    <subcellularLocation>
        <location evidence="1">Cell inner membrane</location>
        <topology evidence="1">Lipid-anchor</topology>
    </subcellularLocation>
</comment>
<feature type="domain" description="Multidrug resistance protein MdtA-like beta-barrel" evidence="7">
    <location>
        <begin position="213"/>
        <end position="299"/>
    </location>
</feature>
<reference evidence="9 10" key="1">
    <citation type="submission" date="2017-05" db="EMBL/GenBank/DDBJ databases">
        <title>Acinetobacter populi ANC 5415 (= PBJ7), whole genome shotgun sequencing project.</title>
        <authorList>
            <person name="Nemec A."/>
            <person name="Radolfova-Krizova L."/>
        </authorList>
    </citation>
    <scope>NUCLEOTIDE SEQUENCE [LARGE SCALE GENOMIC DNA]</scope>
    <source>
        <strain evidence="9 10">PBJ7</strain>
    </source>
</reference>
<proteinExistence type="inferred from homology"/>
<dbReference type="Gene3D" id="1.10.287.470">
    <property type="entry name" value="Helix hairpin bin"/>
    <property type="match status" value="1"/>
</dbReference>
<feature type="coiled-coil region" evidence="3">
    <location>
        <begin position="145"/>
        <end position="172"/>
    </location>
</feature>
<evidence type="ECO:0000313" key="9">
    <source>
        <dbReference type="EMBL" id="OUY06871.1"/>
    </source>
</evidence>
<dbReference type="InterPro" id="IPR058625">
    <property type="entry name" value="MdtA-like_BSH"/>
</dbReference>
<evidence type="ECO:0000256" key="4">
    <source>
        <dbReference type="SAM" id="MobiDB-lite"/>
    </source>
</evidence>
<feature type="region of interest" description="Disordered" evidence="4">
    <location>
        <begin position="379"/>
        <end position="401"/>
    </location>
</feature>
<dbReference type="InterPro" id="IPR058624">
    <property type="entry name" value="MdtA-like_HH"/>
</dbReference>
<dbReference type="Gene3D" id="2.40.50.100">
    <property type="match status" value="1"/>
</dbReference>
<dbReference type="Gene3D" id="2.40.30.170">
    <property type="match status" value="1"/>
</dbReference>
<dbReference type="FunFam" id="2.40.420.20:FF:000001">
    <property type="entry name" value="Efflux RND transporter periplasmic adaptor subunit"/>
    <property type="match status" value="1"/>
</dbReference>
<dbReference type="GO" id="GO:0005886">
    <property type="term" value="C:plasma membrane"/>
    <property type="evidence" value="ECO:0007669"/>
    <property type="project" value="UniProtKB-SubCell"/>
</dbReference>
<dbReference type="SUPFAM" id="SSF111369">
    <property type="entry name" value="HlyD-like secretion proteins"/>
    <property type="match status" value="1"/>
</dbReference>
<dbReference type="GO" id="GO:0046677">
    <property type="term" value="P:response to antibiotic"/>
    <property type="evidence" value="ECO:0007669"/>
    <property type="project" value="TreeGrafter"/>
</dbReference>
<dbReference type="NCBIfam" id="TIGR01730">
    <property type="entry name" value="RND_mfp"/>
    <property type="match status" value="1"/>
</dbReference>
<evidence type="ECO:0000259" key="8">
    <source>
        <dbReference type="Pfam" id="PF25967"/>
    </source>
</evidence>
<dbReference type="GO" id="GO:0022857">
    <property type="term" value="F:transmembrane transporter activity"/>
    <property type="evidence" value="ECO:0007669"/>
    <property type="project" value="InterPro"/>
</dbReference>
<name>A0A1Z9YXE3_9GAMM</name>
<comment type="similarity">
    <text evidence="2">Belongs to the membrane fusion protein (MFP) (TC 8.A.1) family.</text>
</comment>
<evidence type="ECO:0000313" key="10">
    <source>
        <dbReference type="Proteomes" id="UP000196536"/>
    </source>
</evidence>